<evidence type="ECO:0000259" key="2">
    <source>
        <dbReference type="Pfam" id="PF13427"/>
    </source>
</evidence>
<sequence length="266" mass="31224">MTMPEQVQTVLDQYFARMNKDLPGLLEAFYLFGSISLASFQEGVSDLDFAAVTCRPLTEQEVKVLERIHFDLEKSRPKISLDGRYIWKADLESIEDQDCPYYYFNSGRLVGLERLSKNSVDAFQLKHYGMAIIGPSPQTFGYTIDWDVLTRNMKLNLEHYWLNWKRRAEKFPSLPYFGMLMKGWMIEWGVLGVSRIYYSIKERDLISKSGAGQYAMRHVPARWQPILRESIRLREGNSKSLYLNVFKRRQDALAYMDYMIKECLNE</sequence>
<dbReference type="Pfam" id="PF13427">
    <property type="entry name" value="AadA_C"/>
    <property type="match status" value="1"/>
</dbReference>
<keyword evidence="1" id="KW-0808">Transferase</keyword>
<keyword evidence="4" id="KW-1185">Reference proteome</keyword>
<dbReference type="Proteomes" id="UP001285921">
    <property type="component" value="Unassembled WGS sequence"/>
</dbReference>
<organism evidence="3 4">
    <name type="scientific">Paenibacillus glycanilyticus</name>
    <dbReference type="NCBI Taxonomy" id="126569"/>
    <lineage>
        <taxon>Bacteria</taxon>
        <taxon>Bacillati</taxon>
        <taxon>Bacillota</taxon>
        <taxon>Bacilli</taxon>
        <taxon>Bacillales</taxon>
        <taxon>Paenibacillaceae</taxon>
        <taxon>Paenibacillus</taxon>
    </lineage>
</organism>
<reference evidence="3 4" key="1">
    <citation type="submission" date="2023-05" db="EMBL/GenBank/DDBJ databases">
        <title>Draft genome of Paenibacillus sp. CCS26.</title>
        <authorList>
            <person name="Akita H."/>
            <person name="Shinto Y."/>
            <person name="Kimura Z."/>
        </authorList>
    </citation>
    <scope>NUCLEOTIDE SEQUENCE [LARGE SCALE GENOMIC DNA]</scope>
    <source>
        <strain evidence="3 4">CCS26</strain>
    </source>
</reference>
<dbReference type="EMBL" id="BTCL01000010">
    <property type="protein sequence ID" value="GMK46096.1"/>
    <property type="molecule type" value="Genomic_DNA"/>
</dbReference>
<dbReference type="InterPro" id="IPR025184">
    <property type="entry name" value="AadA_C"/>
</dbReference>
<accession>A0ABQ6NLZ6</accession>
<protein>
    <recommendedName>
        <fullName evidence="2">Adenylyltransferase AadA C-terminal domain-containing protein</fullName>
    </recommendedName>
</protein>
<proteinExistence type="predicted"/>
<feature type="domain" description="Adenylyltransferase AadA C-terminal" evidence="2">
    <location>
        <begin position="190"/>
        <end position="260"/>
    </location>
</feature>
<comment type="caution">
    <text evidence="3">The sequence shown here is derived from an EMBL/GenBank/DDBJ whole genome shotgun (WGS) entry which is preliminary data.</text>
</comment>
<gene>
    <name evidence="3" type="ORF">PghCCS26_32240</name>
</gene>
<evidence type="ECO:0000313" key="3">
    <source>
        <dbReference type="EMBL" id="GMK46096.1"/>
    </source>
</evidence>
<evidence type="ECO:0000313" key="4">
    <source>
        <dbReference type="Proteomes" id="UP001285921"/>
    </source>
</evidence>
<evidence type="ECO:0000256" key="1">
    <source>
        <dbReference type="ARBA" id="ARBA00022679"/>
    </source>
</evidence>
<name>A0ABQ6NLZ6_9BACL</name>